<evidence type="ECO:0000256" key="6">
    <source>
        <dbReference type="ARBA" id="ARBA00023004"/>
    </source>
</evidence>
<dbReference type="PROSITE" id="PS00086">
    <property type="entry name" value="CYTOCHROME_P450"/>
    <property type="match status" value="1"/>
</dbReference>
<dbReference type="VEuPathDB" id="VectorBase:ISCW010583"/>
<dbReference type="Gene3D" id="1.10.630.10">
    <property type="entry name" value="Cytochrome P450"/>
    <property type="match status" value="1"/>
</dbReference>
<dbReference type="AlphaFoldDB" id="A0A4D5RY92"/>
<dbReference type="VEuPathDB" id="VectorBase:ISCP_033909"/>
<evidence type="ECO:0000256" key="8">
    <source>
        <dbReference type="PIRSR" id="PIRSR602401-1"/>
    </source>
</evidence>
<dbReference type="InterPro" id="IPR001128">
    <property type="entry name" value="Cyt_P450"/>
</dbReference>
<dbReference type="PANTHER" id="PTHR24279">
    <property type="entry name" value="CYTOCHROME P450"/>
    <property type="match status" value="1"/>
</dbReference>
<dbReference type="EMBL" id="GHJT01008339">
    <property type="protein sequence ID" value="MOY42310.1"/>
    <property type="molecule type" value="Transcribed_RNA"/>
</dbReference>
<evidence type="ECO:0000256" key="9">
    <source>
        <dbReference type="RuleBase" id="RU000461"/>
    </source>
</evidence>
<comment type="cofactor">
    <cofactor evidence="1 8">
        <name>heme</name>
        <dbReference type="ChEBI" id="CHEBI:30413"/>
    </cofactor>
</comment>
<dbReference type="PANTHER" id="PTHR24279:SF120">
    <property type="entry name" value="CYTOCHROME P450"/>
    <property type="match status" value="1"/>
</dbReference>
<protein>
    <submittedName>
        <fullName evidence="10">Putative cytochrome p450 302a1 mitochondrial-like protein</fullName>
    </submittedName>
</protein>
<dbReference type="SUPFAM" id="SSF48264">
    <property type="entry name" value="Cytochrome P450"/>
    <property type="match status" value="1"/>
</dbReference>
<keyword evidence="3 8" id="KW-0349">Heme</keyword>
<dbReference type="Pfam" id="PF00067">
    <property type="entry name" value="p450"/>
    <property type="match status" value="1"/>
</dbReference>
<dbReference type="FunFam" id="1.10.630.10:FF:000006">
    <property type="entry name" value="Cytochrome P450 302a1, mitochondrial"/>
    <property type="match status" value="1"/>
</dbReference>
<dbReference type="OrthoDB" id="3945418at2759"/>
<evidence type="ECO:0000313" key="10">
    <source>
        <dbReference type="EMBL" id="MOY42310.1"/>
    </source>
</evidence>
<accession>A0A4D5RY92</accession>
<dbReference type="InterPro" id="IPR002401">
    <property type="entry name" value="Cyt_P450_E_grp-I"/>
</dbReference>
<sequence>MRRAPPFVLGVPLTSRGSSSLAPSEGMADKQSAVSFCPNTAEVRPFHEIPGPKPLPIIGNIWRYMPIIGDMDITRMHRNAQKLLNRYGPLVREVVVGDRVVVHVFDPRDMEQVFRNEGRYPARLSHRALLKYRSNRPQQYSGRGLFPSNGEEWSRLRHTFQKPLMQQNSMAVYMPVLQDVTWDVANLIRKTRHRTSLEMRDFLTELYRWALECTGVLALNTRLGCLEGKLSLDSEQQRLVEAASETHRIIMLTENGLPFWKFWDTPAYKRLVKSQDFMAGIVNKYLGQAKEKVRTDIPEEKKTVLEKFLSNPETDIKGVFTMILDMFLAGIDTTAYTTSFILYYLATNPSSQEKLFLELRRLLPEKDSQLNLEQLQNASYLKACIRESLRLSPIAIGVGRILPEDVVLSGYNVPAGTVLITHNQVACRQASNYPEPESFSPERWLKDRNDQGSTAKTHPFCLLPFGYGPRMCIGKRFAETVMCLLVARIVRNFELEYKYEKIDCFTRLINVPDKPLKMVFVDRSN</sequence>
<keyword evidence="7 9" id="KW-0503">Monooxygenase</keyword>
<dbReference type="GO" id="GO:0004497">
    <property type="term" value="F:monooxygenase activity"/>
    <property type="evidence" value="ECO:0007669"/>
    <property type="project" value="UniProtKB-KW"/>
</dbReference>
<evidence type="ECO:0000256" key="1">
    <source>
        <dbReference type="ARBA" id="ARBA00001971"/>
    </source>
</evidence>
<dbReference type="GO" id="GO:0005506">
    <property type="term" value="F:iron ion binding"/>
    <property type="evidence" value="ECO:0007669"/>
    <property type="project" value="InterPro"/>
</dbReference>
<dbReference type="InterPro" id="IPR036396">
    <property type="entry name" value="Cyt_P450_sf"/>
</dbReference>
<dbReference type="PRINTS" id="PR00463">
    <property type="entry name" value="EP450I"/>
</dbReference>
<dbReference type="PRINTS" id="PR00385">
    <property type="entry name" value="P450"/>
</dbReference>
<dbReference type="VEuPathDB" id="VectorBase:ISCW010580"/>
<name>A0A4D5RY92_IXOSC</name>
<evidence type="ECO:0000256" key="3">
    <source>
        <dbReference type="ARBA" id="ARBA00022617"/>
    </source>
</evidence>
<feature type="binding site" description="axial binding residue" evidence="8">
    <location>
        <position position="472"/>
    </location>
    <ligand>
        <name>heme</name>
        <dbReference type="ChEBI" id="CHEBI:30413"/>
    </ligand>
    <ligandPart>
        <name>Fe</name>
        <dbReference type="ChEBI" id="CHEBI:18248"/>
    </ligandPart>
</feature>
<keyword evidence="4 8" id="KW-0479">Metal-binding</keyword>
<keyword evidence="5 9" id="KW-0560">Oxidoreductase</keyword>
<dbReference type="CDD" id="cd11054">
    <property type="entry name" value="CYP24A1-like"/>
    <property type="match status" value="1"/>
</dbReference>
<dbReference type="VEuPathDB" id="VectorBase:ISCI010580"/>
<evidence type="ECO:0000256" key="2">
    <source>
        <dbReference type="ARBA" id="ARBA00010617"/>
    </source>
</evidence>
<evidence type="ECO:0000256" key="5">
    <source>
        <dbReference type="ARBA" id="ARBA00023002"/>
    </source>
</evidence>
<reference evidence="10" key="1">
    <citation type="submission" date="2019-04" db="EMBL/GenBank/DDBJ databases">
        <title>An insight into the mialome of Ixodes scapularis.</title>
        <authorList>
            <person name="Ribeiro J.M."/>
            <person name="Mather T.N."/>
            <person name="Karim S."/>
        </authorList>
    </citation>
    <scope>NUCLEOTIDE SEQUENCE</scope>
</reference>
<dbReference type="InterPro" id="IPR050479">
    <property type="entry name" value="CYP11_CYP27_families"/>
</dbReference>
<comment type="similarity">
    <text evidence="2 9">Belongs to the cytochrome P450 family.</text>
</comment>
<organism evidence="10">
    <name type="scientific">Ixodes scapularis</name>
    <name type="common">Black-legged tick</name>
    <name type="synonym">Deer tick</name>
    <dbReference type="NCBI Taxonomy" id="6945"/>
    <lineage>
        <taxon>Eukaryota</taxon>
        <taxon>Metazoa</taxon>
        <taxon>Ecdysozoa</taxon>
        <taxon>Arthropoda</taxon>
        <taxon>Chelicerata</taxon>
        <taxon>Arachnida</taxon>
        <taxon>Acari</taxon>
        <taxon>Parasitiformes</taxon>
        <taxon>Ixodida</taxon>
        <taxon>Ixodoidea</taxon>
        <taxon>Ixodidae</taxon>
        <taxon>Ixodinae</taxon>
        <taxon>Ixodes</taxon>
    </lineage>
</organism>
<proteinExistence type="inferred from homology"/>
<evidence type="ECO:0000256" key="7">
    <source>
        <dbReference type="ARBA" id="ARBA00023033"/>
    </source>
</evidence>
<dbReference type="GO" id="GO:0016705">
    <property type="term" value="F:oxidoreductase activity, acting on paired donors, with incorporation or reduction of molecular oxygen"/>
    <property type="evidence" value="ECO:0007669"/>
    <property type="project" value="InterPro"/>
</dbReference>
<dbReference type="VEuPathDB" id="VectorBase:ISCI010583"/>
<dbReference type="InterPro" id="IPR017972">
    <property type="entry name" value="Cyt_P450_CS"/>
</dbReference>
<keyword evidence="6 8" id="KW-0408">Iron</keyword>
<dbReference type="GO" id="GO:0020037">
    <property type="term" value="F:heme binding"/>
    <property type="evidence" value="ECO:0007669"/>
    <property type="project" value="InterPro"/>
</dbReference>
<evidence type="ECO:0000256" key="4">
    <source>
        <dbReference type="ARBA" id="ARBA00022723"/>
    </source>
</evidence>